<dbReference type="InterPro" id="IPR011992">
    <property type="entry name" value="EF-hand-dom_pair"/>
</dbReference>
<dbReference type="InterPro" id="IPR057837">
    <property type="entry name" value="PH_SWAP70"/>
</dbReference>
<keyword evidence="5" id="KW-1003">Cell membrane</keyword>
<name>A0A7F8PW21_LEPWE</name>
<dbReference type="Pfam" id="PF00169">
    <property type="entry name" value="PH"/>
    <property type="match status" value="1"/>
</dbReference>
<dbReference type="AlphaFoldDB" id="A0A7F8PW21"/>
<dbReference type="GO" id="GO:0030027">
    <property type="term" value="C:lamellipodium"/>
    <property type="evidence" value="ECO:0007669"/>
    <property type="project" value="UniProtKB-SubCell"/>
</dbReference>
<feature type="domain" description="PH" evidence="17">
    <location>
        <begin position="189"/>
        <end position="285"/>
    </location>
</feature>
<comment type="function">
    <text evidence="13">Phosphatidylinositol 3,4,5-trisphosphate-dependent guanine nucleotide exchange factor (GEF) which, independently of RAS, transduces signals from tyrosine kinase receptors to RAC. It also mediates signaling of membrane ruffling. Regulates the actin cytoskeleton as an effector or adapter protein in response to agonist stimulated phosphatidylinositol (3,4)-bisphosphate production and cell protrusion.</text>
</comment>
<sequence>MGGLKDELLKAIWHAFTALDLDHSGKVSKSQLKVLSHNLCTVLKVPHDPVALEEHFRDDDEGPVSNQGYMPYLNKFILEKVQDNFDKIEFNRMCWTLCVKKNLTKSPLLITEEDAFKIEYLLKKLTEVMGGGWQQEQFEHYKINFDDSKDGLSVWELIELIGNGQFSKGMDRQTVSMAINEVFNELILDVLKQGYMMKKGHRRKNWTERWFVLKPNIISYYVSEDLKDKKGDILLDENCCVESLPDKDGKKCLFLIKCFDKTFEISASDKKKKQEWIQAIHSTIHLLKLGSPPPHKEARQRRKELRKKLLAEQEELERQMKELQAANENKQQELETVRKKLEEAASRAAEEEKKRLQTQVELQARFSTELEREKLIRQQMEEQVAQKSSELEQYLQRVRELEDMYLKLQEALEDERQARQDEETVRKLQARLLEEESSKRADLEKWHLEQQQAIQATEAEKQGLESERSAKERALQEAMAQLEQLGRERKQALEQYEGVKKKLEMATSKTKSWKDKVAQHEGLIRLIEPGSKNPHLITNWGPAAFTQAELEEREKSWKGKKSTE</sequence>
<accession>A0A7F8PW21</accession>
<comment type="subcellular location">
    <subcellularLocation>
        <location evidence="2">Cell membrane</location>
    </subcellularLocation>
    <subcellularLocation>
        <location evidence="4">Cell projection</location>
        <location evidence="4">Lamellipodium</location>
    </subcellularLocation>
    <subcellularLocation>
        <location evidence="3">Cytoplasm</location>
    </subcellularLocation>
    <subcellularLocation>
        <location evidence="1">Nucleus</location>
    </subcellularLocation>
</comment>
<evidence type="ECO:0000256" key="2">
    <source>
        <dbReference type="ARBA" id="ARBA00004236"/>
    </source>
</evidence>
<dbReference type="SUPFAM" id="SSF50729">
    <property type="entry name" value="PH domain-like"/>
    <property type="match status" value="1"/>
</dbReference>
<dbReference type="SMART" id="SM00233">
    <property type="entry name" value="PH"/>
    <property type="match status" value="1"/>
</dbReference>
<keyword evidence="10" id="KW-0472">Membrane</keyword>
<evidence type="ECO:0000256" key="16">
    <source>
        <dbReference type="SAM" id="Coils"/>
    </source>
</evidence>
<keyword evidence="7" id="KW-0597">Phosphoprotein</keyword>
<evidence type="ECO:0000256" key="3">
    <source>
        <dbReference type="ARBA" id="ARBA00004496"/>
    </source>
</evidence>
<dbReference type="CDD" id="cd13273">
    <property type="entry name" value="PH_SWAP-70"/>
    <property type="match status" value="1"/>
</dbReference>
<evidence type="ECO:0000256" key="10">
    <source>
        <dbReference type="ARBA" id="ARBA00023136"/>
    </source>
</evidence>
<dbReference type="GO" id="GO:0005886">
    <property type="term" value="C:plasma membrane"/>
    <property type="evidence" value="ECO:0007669"/>
    <property type="project" value="UniProtKB-SubCell"/>
</dbReference>
<evidence type="ECO:0000256" key="15">
    <source>
        <dbReference type="ARBA" id="ARBA00074876"/>
    </source>
</evidence>
<dbReference type="GeneID" id="102739437"/>
<organism evidence="18 19">
    <name type="scientific">Leptonychotes weddellii</name>
    <name type="common">Weddell seal</name>
    <name type="synonym">Otaria weddellii</name>
    <dbReference type="NCBI Taxonomy" id="9713"/>
    <lineage>
        <taxon>Eukaryota</taxon>
        <taxon>Metazoa</taxon>
        <taxon>Chordata</taxon>
        <taxon>Craniata</taxon>
        <taxon>Vertebrata</taxon>
        <taxon>Euteleostomi</taxon>
        <taxon>Mammalia</taxon>
        <taxon>Eutheria</taxon>
        <taxon>Laurasiatheria</taxon>
        <taxon>Carnivora</taxon>
        <taxon>Caniformia</taxon>
        <taxon>Pinnipedia</taxon>
        <taxon>Phocidae</taxon>
        <taxon>Monachinae</taxon>
        <taxon>Lobodontini</taxon>
        <taxon>Leptonychotes</taxon>
    </lineage>
</organism>
<dbReference type="InterPro" id="IPR057836">
    <property type="entry name" value="EF-hand_SWAP70_N"/>
</dbReference>
<comment type="subunit">
    <text evidence="14">The SWAP complex consists of NPM1, NCL, PARP1 and SWAP70.</text>
</comment>
<evidence type="ECO:0000313" key="18">
    <source>
        <dbReference type="Proteomes" id="UP000245341"/>
    </source>
</evidence>
<dbReference type="InterPro" id="IPR011993">
    <property type="entry name" value="PH-like_dom_sf"/>
</dbReference>
<keyword evidence="18" id="KW-1185">Reference proteome</keyword>
<keyword evidence="11" id="KW-0539">Nucleus</keyword>
<keyword evidence="6" id="KW-0963">Cytoplasm</keyword>
<dbReference type="PROSITE" id="PS50003">
    <property type="entry name" value="PH_DOMAIN"/>
    <property type="match status" value="1"/>
</dbReference>
<dbReference type="FunFam" id="2.30.29.30:FF:000175">
    <property type="entry name" value="switch-associated protein 70 isoform X2"/>
    <property type="match status" value="1"/>
</dbReference>
<evidence type="ECO:0000256" key="7">
    <source>
        <dbReference type="ARBA" id="ARBA00022553"/>
    </source>
</evidence>
<proteinExistence type="predicted"/>
<keyword evidence="9" id="KW-0238">DNA-binding</keyword>
<reference evidence="19" key="1">
    <citation type="submission" date="2025-08" db="UniProtKB">
        <authorList>
            <consortium name="RefSeq"/>
        </authorList>
    </citation>
    <scope>IDENTIFICATION</scope>
    <source>
        <tissue evidence="19">Liver</tissue>
    </source>
</reference>
<feature type="coiled-coil region" evidence="16">
    <location>
        <begin position="295"/>
        <end position="509"/>
    </location>
</feature>
<dbReference type="PANTHER" id="PTHR14383:SF6">
    <property type="entry name" value="SWITCH-ASSOCIATED PROTEIN 70"/>
    <property type="match status" value="1"/>
</dbReference>
<dbReference type="CTD" id="23075"/>
<gene>
    <name evidence="19" type="primary">SWAP70</name>
</gene>
<dbReference type="PANTHER" id="PTHR14383">
    <property type="entry name" value="SWAP-70 RECOMBINASE"/>
    <property type="match status" value="1"/>
</dbReference>
<evidence type="ECO:0000256" key="13">
    <source>
        <dbReference type="ARBA" id="ARBA00059750"/>
    </source>
</evidence>
<protein>
    <recommendedName>
        <fullName evidence="15">Switch-associated protein 70</fullName>
    </recommendedName>
</protein>
<evidence type="ECO:0000313" key="19">
    <source>
        <dbReference type="RefSeq" id="XP_030873240.1"/>
    </source>
</evidence>
<dbReference type="GO" id="GO:0005634">
    <property type="term" value="C:nucleus"/>
    <property type="evidence" value="ECO:0007669"/>
    <property type="project" value="UniProtKB-SubCell"/>
</dbReference>
<dbReference type="InterPro" id="IPR001849">
    <property type="entry name" value="PH_domain"/>
</dbReference>
<evidence type="ECO:0000256" key="8">
    <source>
        <dbReference type="ARBA" id="ARBA00023054"/>
    </source>
</evidence>
<dbReference type="Proteomes" id="UP000245341">
    <property type="component" value="Unplaced"/>
</dbReference>
<dbReference type="SUPFAM" id="SSF47473">
    <property type="entry name" value="EF-hand"/>
    <property type="match status" value="1"/>
</dbReference>
<keyword evidence="8 16" id="KW-0175">Coiled coil</keyword>
<dbReference type="Pfam" id="PF25530">
    <property type="entry name" value="EF-hand_SWAP70_N"/>
    <property type="match status" value="1"/>
</dbReference>
<keyword evidence="12" id="KW-0966">Cell projection</keyword>
<evidence type="ECO:0000256" key="14">
    <source>
        <dbReference type="ARBA" id="ARBA00066244"/>
    </source>
</evidence>
<evidence type="ECO:0000256" key="1">
    <source>
        <dbReference type="ARBA" id="ARBA00004123"/>
    </source>
</evidence>
<evidence type="ECO:0000256" key="4">
    <source>
        <dbReference type="ARBA" id="ARBA00004510"/>
    </source>
</evidence>
<dbReference type="RefSeq" id="XP_030873240.1">
    <property type="nucleotide sequence ID" value="XM_031017380.1"/>
</dbReference>
<evidence type="ECO:0000259" key="17">
    <source>
        <dbReference type="PROSITE" id="PS50003"/>
    </source>
</evidence>
<dbReference type="GO" id="GO:0005737">
    <property type="term" value="C:cytoplasm"/>
    <property type="evidence" value="ECO:0007669"/>
    <property type="project" value="UniProtKB-SubCell"/>
</dbReference>
<evidence type="ECO:0000256" key="5">
    <source>
        <dbReference type="ARBA" id="ARBA00022475"/>
    </source>
</evidence>
<evidence type="ECO:0000256" key="6">
    <source>
        <dbReference type="ARBA" id="ARBA00022490"/>
    </source>
</evidence>
<dbReference type="Gene3D" id="2.30.29.30">
    <property type="entry name" value="Pleckstrin-homology domain (PH domain)/Phosphotyrosine-binding domain (PTB)"/>
    <property type="match status" value="1"/>
</dbReference>
<evidence type="ECO:0000256" key="9">
    <source>
        <dbReference type="ARBA" id="ARBA00023125"/>
    </source>
</evidence>
<evidence type="ECO:0000256" key="11">
    <source>
        <dbReference type="ARBA" id="ARBA00023242"/>
    </source>
</evidence>
<evidence type="ECO:0000256" key="12">
    <source>
        <dbReference type="ARBA" id="ARBA00023273"/>
    </source>
</evidence>
<dbReference type="GO" id="GO:0003677">
    <property type="term" value="F:DNA binding"/>
    <property type="evidence" value="ECO:0007669"/>
    <property type="project" value="UniProtKB-KW"/>
</dbReference>